<dbReference type="RefSeq" id="WP_059076903.1">
    <property type="nucleotide sequence ID" value="NZ_CP011940.1"/>
</dbReference>
<dbReference type="PANTHER" id="PTHR43434">
    <property type="entry name" value="PHOSPHOGLYCOLATE PHOSPHATASE"/>
    <property type="match status" value="1"/>
</dbReference>
<dbReference type="AlphaFoldDB" id="A0A848BTI4"/>
<evidence type="ECO:0000313" key="3">
    <source>
        <dbReference type="Proteomes" id="UP000591071"/>
    </source>
</evidence>
<dbReference type="OrthoDB" id="9792518at2"/>
<sequence>MFKHVLFDLDGTLTDSKEGIIKSVEYALLKLGESTEGRLDQHIVVGPPMMTTFTQVYGFSEEKARRLYDTFQERYGTKGRFENHPFPGILALLDQLKEAGIKSYVATSKPTVHARAICEKFGISQRVELVAGSTLGGNETKADVIQQVLDTIGPQAEGKAVMVGDRKYDVIGARETKLPVILVGFGYGSKAEQEAYPPDYFAPDVEALGDIILHTQS</sequence>
<dbReference type="EMBL" id="JBIEKR010000008">
    <property type="protein sequence ID" value="MFG6273565.1"/>
    <property type="molecule type" value="Genomic_DNA"/>
</dbReference>
<keyword evidence="2" id="KW-0378">Hydrolase</keyword>
<name>A0A848BTI4_9FIRM</name>
<reference evidence="2 3" key="1">
    <citation type="submission" date="2020-04" db="EMBL/GenBank/DDBJ databases">
        <authorList>
            <person name="Hitch T.C.A."/>
            <person name="Wylensek D."/>
            <person name="Clavel T."/>
        </authorList>
    </citation>
    <scope>NUCLEOTIDE SEQUENCE [LARGE SCALE GENOMIC DNA]</scope>
    <source>
        <strain evidence="2 3">Oil-RF-744-FAT-WT-6-1</strain>
    </source>
</reference>
<dbReference type="InterPro" id="IPR036412">
    <property type="entry name" value="HAD-like_sf"/>
</dbReference>
<accession>A0A848BTI4</accession>
<dbReference type="EMBL" id="JABAFG010000007">
    <property type="protein sequence ID" value="NME28118.1"/>
    <property type="molecule type" value="Genomic_DNA"/>
</dbReference>
<organism evidence="2 3">
    <name type="scientific">Megasphaera hexanoica</name>
    <dbReference type="NCBI Taxonomy" id="1675036"/>
    <lineage>
        <taxon>Bacteria</taxon>
        <taxon>Bacillati</taxon>
        <taxon>Bacillota</taxon>
        <taxon>Negativicutes</taxon>
        <taxon>Veillonellales</taxon>
        <taxon>Veillonellaceae</taxon>
        <taxon>Megasphaera</taxon>
    </lineage>
</organism>
<reference evidence="1 4" key="2">
    <citation type="submission" date="2024-10" db="EMBL/GenBank/DDBJ databases">
        <authorList>
            <person name="Sang B.-I."/>
            <person name="Prabhaharan D."/>
        </authorList>
    </citation>
    <scope>NUCLEOTIDE SEQUENCE [LARGE SCALE GENOMIC DNA]</scope>
    <source>
        <strain evidence="1 4">MH</strain>
    </source>
</reference>
<dbReference type="GO" id="GO:0005829">
    <property type="term" value="C:cytosol"/>
    <property type="evidence" value="ECO:0007669"/>
    <property type="project" value="TreeGrafter"/>
</dbReference>
<dbReference type="InterPro" id="IPR023214">
    <property type="entry name" value="HAD_sf"/>
</dbReference>
<dbReference type="Proteomes" id="UP000591071">
    <property type="component" value="Unassembled WGS sequence"/>
</dbReference>
<keyword evidence="4" id="KW-1185">Reference proteome</keyword>
<dbReference type="Pfam" id="PF13419">
    <property type="entry name" value="HAD_2"/>
    <property type="match status" value="1"/>
</dbReference>
<dbReference type="InterPro" id="IPR050155">
    <property type="entry name" value="HAD-like_hydrolase_sf"/>
</dbReference>
<dbReference type="Gene3D" id="3.40.50.1000">
    <property type="entry name" value="HAD superfamily/HAD-like"/>
    <property type="match status" value="1"/>
</dbReference>
<evidence type="ECO:0000313" key="1">
    <source>
        <dbReference type="EMBL" id="MFG6273565.1"/>
    </source>
</evidence>
<dbReference type="SUPFAM" id="SSF56784">
    <property type="entry name" value="HAD-like"/>
    <property type="match status" value="1"/>
</dbReference>
<dbReference type="InterPro" id="IPR023198">
    <property type="entry name" value="PGP-like_dom2"/>
</dbReference>
<dbReference type="GO" id="GO:0004713">
    <property type="term" value="F:protein tyrosine kinase activity"/>
    <property type="evidence" value="ECO:0007669"/>
    <property type="project" value="TreeGrafter"/>
</dbReference>
<dbReference type="SFLD" id="SFLDG01129">
    <property type="entry name" value="C1.5:_HAD__Beta-PGM__Phosphata"/>
    <property type="match status" value="1"/>
</dbReference>
<dbReference type="InterPro" id="IPR041492">
    <property type="entry name" value="HAD_2"/>
</dbReference>
<evidence type="ECO:0000313" key="2">
    <source>
        <dbReference type="EMBL" id="NME28118.1"/>
    </source>
</evidence>
<evidence type="ECO:0000313" key="4">
    <source>
        <dbReference type="Proteomes" id="UP001605989"/>
    </source>
</evidence>
<dbReference type="KEGG" id="mhw:ACT01_00400"/>
<protein>
    <submittedName>
        <fullName evidence="2">HAD hydrolase-like protein</fullName>
    </submittedName>
</protein>
<dbReference type="SFLD" id="SFLDS00003">
    <property type="entry name" value="Haloacid_Dehalogenase"/>
    <property type="match status" value="1"/>
</dbReference>
<dbReference type="GO" id="GO:0016787">
    <property type="term" value="F:hydrolase activity"/>
    <property type="evidence" value="ECO:0007669"/>
    <property type="project" value="UniProtKB-KW"/>
</dbReference>
<dbReference type="PANTHER" id="PTHR43434:SF20">
    <property type="entry name" value="5'-NUCLEOTIDASE"/>
    <property type="match status" value="1"/>
</dbReference>
<dbReference type="Gene3D" id="1.10.150.240">
    <property type="entry name" value="Putative phosphatase, domain 2"/>
    <property type="match status" value="1"/>
</dbReference>
<gene>
    <name evidence="1" type="ORF">ACGTZG_10220</name>
    <name evidence="2" type="ORF">HF872_05710</name>
</gene>
<comment type="caution">
    <text evidence="2">The sequence shown here is derived from an EMBL/GenBank/DDBJ whole genome shotgun (WGS) entry which is preliminary data.</text>
</comment>
<dbReference type="Proteomes" id="UP001605989">
    <property type="component" value="Unassembled WGS sequence"/>
</dbReference>
<proteinExistence type="predicted"/>